<reference evidence="3" key="1">
    <citation type="submission" date="2016-10" db="EMBL/GenBank/DDBJ databases">
        <authorList>
            <person name="Varghese N."/>
            <person name="Submissions S."/>
        </authorList>
    </citation>
    <scope>NUCLEOTIDE SEQUENCE [LARGE SCALE GENOMIC DNA]</scope>
    <source>
        <strain evidence="3">ATCC 700689</strain>
    </source>
</reference>
<feature type="compositionally biased region" description="Acidic residues" evidence="1">
    <location>
        <begin position="160"/>
        <end position="171"/>
    </location>
</feature>
<dbReference type="RefSeq" id="WP_074758887.1">
    <property type="nucleotide sequence ID" value="NZ_FNCO01000025.1"/>
</dbReference>
<evidence type="ECO:0000313" key="2">
    <source>
        <dbReference type="EMBL" id="SDJ28513.1"/>
    </source>
</evidence>
<sequence>MPHSHLLRQECSPVETSGAIKHVVFSCLQWSGPNLETRTYAGHQRFALVYDGALDDRRIRMLERALILGALPPVTLIVDLESGFYVFVDSAVTNGTIRPTINLWAKVMGIDQGQPWAANIFSESDLYSGKAIIPLPEQAKQVHEMYSLGINNYKLPSLDPDPDEENVEEVSDPSQQLPAHPQRPQSNVSPLITKQLSNAAQGFQDGTHPPEKFRNSNLHALMSKTKIHEITELTVRDVIYMHSAVGANLEPGLFRGQDDEIDLPPMAGRVIAMYIRAKKLSETDPLFPSADGSRAAMSVSELEKIYYDWLTSDQINPLKTSVGVIRRCMTDLMRKAELQYLAEECESLSFHTLTVTTLCLMTLMQHSVDATAVV</sequence>
<organism evidence="2 3">
    <name type="scientific">Pseudomonas abietaniphila</name>
    <dbReference type="NCBI Taxonomy" id="89065"/>
    <lineage>
        <taxon>Bacteria</taxon>
        <taxon>Pseudomonadati</taxon>
        <taxon>Pseudomonadota</taxon>
        <taxon>Gammaproteobacteria</taxon>
        <taxon>Pseudomonadales</taxon>
        <taxon>Pseudomonadaceae</taxon>
        <taxon>Pseudomonas</taxon>
    </lineage>
</organism>
<name>A0A1G8SH86_9PSED</name>
<keyword evidence="3" id="KW-1185">Reference proteome</keyword>
<protein>
    <submittedName>
        <fullName evidence="2">Uncharacterized protein</fullName>
    </submittedName>
</protein>
<gene>
    <name evidence="2" type="ORF">SAMN05216605_12539</name>
</gene>
<feature type="region of interest" description="Disordered" evidence="1">
    <location>
        <begin position="157"/>
        <end position="187"/>
    </location>
</feature>
<dbReference type="OrthoDB" id="7029818at2"/>
<evidence type="ECO:0000313" key="3">
    <source>
        <dbReference type="Proteomes" id="UP000182894"/>
    </source>
</evidence>
<dbReference type="Proteomes" id="UP000182894">
    <property type="component" value="Unassembled WGS sequence"/>
</dbReference>
<evidence type="ECO:0000256" key="1">
    <source>
        <dbReference type="SAM" id="MobiDB-lite"/>
    </source>
</evidence>
<proteinExistence type="predicted"/>
<dbReference type="AlphaFoldDB" id="A0A1G8SH86"/>
<dbReference type="EMBL" id="FNCO01000025">
    <property type="protein sequence ID" value="SDJ28513.1"/>
    <property type="molecule type" value="Genomic_DNA"/>
</dbReference>
<accession>A0A1G8SH86</accession>